<dbReference type="Proteomes" id="UP001281147">
    <property type="component" value="Unassembled WGS sequence"/>
</dbReference>
<protein>
    <submittedName>
        <fullName evidence="1">Histone-lysine N-methyltransferase set-6</fullName>
    </submittedName>
</protein>
<evidence type="ECO:0000313" key="2">
    <source>
        <dbReference type="Proteomes" id="UP001281147"/>
    </source>
</evidence>
<comment type="caution">
    <text evidence="1">The sequence shown here is derived from an EMBL/GenBank/DDBJ whole genome shotgun (WGS) entry which is preliminary data.</text>
</comment>
<dbReference type="EMBL" id="JAUTXU010000329">
    <property type="protein sequence ID" value="KAK3684718.1"/>
    <property type="molecule type" value="Genomic_DNA"/>
</dbReference>
<reference evidence="1" key="1">
    <citation type="submission" date="2023-07" db="EMBL/GenBank/DDBJ databases">
        <title>Black Yeasts Isolated from many extreme environments.</title>
        <authorList>
            <person name="Coleine C."/>
            <person name="Stajich J.E."/>
            <person name="Selbmann L."/>
        </authorList>
    </citation>
    <scope>NUCLEOTIDE SEQUENCE</scope>
    <source>
        <strain evidence="1">CCFEE 5714</strain>
    </source>
</reference>
<keyword evidence="2" id="KW-1185">Reference proteome</keyword>
<organism evidence="1 2">
    <name type="scientific">Vermiconidia calcicola</name>
    <dbReference type="NCBI Taxonomy" id="1690605"/>
    <lineage>
        <taxon>Eukaryota</taxon>
        <taxon>Fungi</taxon>
        <taxon>Dikarya</taxon>
        <taxon>Ascomycota</taxon>
        <taxon>Pezizomycotina</taxon>
        <taxon>Dothideomycetes</taxon>
        <taxon>Dothideomycetidae</taxon>
        <taxon>Mycosphaerellales</taxon>
        <taxon>Extremaceae</taxon>
        <taxon>Vermiconidia</taxon>
    </lineage>
</organism>
<name>A0ACC3MCH9_9PEZI</name>
<evidence type="ECO:0000313" key="1">
    <source>
        <dbReference type="EMBL" id="KAK3684718.1"/>
    </source>
</evidence>
<sequence length="341" mass="38437">MCPPTSRLFAVQATFDAGRGVIATSSIPQNTVILRSEQPSAHVLFRQYRKEVCARCFSYDRGRTLPVRDNASGKLFCSSECQSGWIEEQGRLGSEAWRQFHSFLQLKSKAVTNVHSLPMLAAKPTRDEVQAAWDEAEGRAGSIRRERSSASKPRAEKVFQRALQQPWTQAVDPDILGYLLSGILEYARHPEQWPSEVCHLAMDETPYRSIPDLIAHYNSFLQLTAIVPIELLPSVTPQVCQTLINAASHNSFGIHSGSEDGDEYLGYGLYPEASYFNHSCRPNIAKRRAGSAWEFRAVRDIDVGEECCITYLGGDEKELTVVERRSRLKQFWEFESPPDLH</sequence>
<proteinExistence type="predicted"/>
<accession>A0ACC3MCH9</accession>
<gene>
    <name evidence="1" type="primary">SET6_2</name>
    <name evidence="1" type="ORF">LTR37_020012</name>
</gene>